<evidence type="ECO:0000256" key="7">
    <source>
        <dbReference type="SAM" id="Phobius"/>
    </source>
</evidence>
<keyword evidence="7" id="KW-1133">Transmembrane helix</keyword>
<evidence type="ECO:0000256" key="2">
    <source>
        <dbReference type="ARBA" id="ARBA00022741"/>
    </source>
</evidence>
<dbReference type="InterPro" id="IPR027094">
    <property type="entry name" value="Mitofusin_fam"/>
</dbReference>
<accession>A0A644WS61</accession>
<evidence type="ECO:0000256" key="5">
    <source>
        <dbReference type="ARBA" id="ARBA00023136"/>
    </source>
</evidence>
<evidence type="ECO:0000256" key="3">
    <source>
        <dbReference type="ARBA" id="ARBA00022801"/>
    </source>
</evidence>
<dbReference type="GO" id="GO:0005525">
    <property type="term" value="F:GTP binding"/>
    <property type="evidence" value="ECO:0007669"/>
    <property type="project" value="UniProtKB-KW"/>
</dbReference>
<comment type="subcellular location">
    <subcellularLocation>
        <location evidence="1">Membrane</location>
    </subcellularLocation>
</comment>
<feature type="domain" description="Dynamin N-terminal" evidence="8">
    <location>
        <begin position="63"/>
        <end position="234"/>
    </location>
</feature>
<dbReference type="PANTHER" id="PTHR10465">
    <property type="entry name" value="TRANSMEMBRANE GTPASE FZO1"/>
    <property type="match status" value="1"/>
</dbReference>
<keyword evidence="4" id="KW-0342">GTP-binding</keyword>
<dbReference type="PANTHER" id="PTHR10465:SF0">
    <property type="entry name" value="SARCALUMENIN"/>
    <property type="match status" value="1"/>
</dbReference>
<dbReference type="GO" id="GO:0016020">
    <property type="term" value="C:membrane"/>
    <property type="evidence" value="ECO:0007669"/>
    <property type="project" value="UniProtKB-SubCell"/>
</dbReference>
<dbReference type="InterPro" id="IPR045063">
    <property type="entry name" value="Dynamin_N"/>
</dbReference>
<dbReference type="Gene3D" id="3.40.50.300">
    <property type="entry name" value="P-loop containing nucleotide triphosphate hydrolases"/>
    <property type="match status" value="1"/>
</dbReference>
<protein>
    <recommendedName>
        <fullName evidence="8">Dynamin N-terminal domain-containing protein</fullName>
    </recommendedName>
</protein>
<sequence>MDKQDLQRVCGALEKGAQLLGEKDACKTAAYGFTPGLGHHSYAMSYRALCQQILDGLFMFLTMGEFSTGKSTLINTMLNENVLATKITPATGVIAQIENGEPGLVKIFYEQDGQSTRRPAQEISEGEFFSMFTLTPEDAEECETTGCIRRFENVRYAVIRRRCAMLEDGVRLVDSPGLNESISQNKTTEQFLPHANAVIFVMSALEAFKLGEKRYIDANFAGKGRRNVFFVFTRADNTSYDQLELLKTQVRKELKKVFLRKDGTFDEELFANRVFYVDALHSGQLRIEGNAYDIDRRGNCRPLPDLTLEDTEIPQLEQAIKTFLSSDQRTVEQYQSLMGQAASAYVAAQQASQKTYESSLLPLEELDKNIADAKAELAKATVNLENIRRSFKSYAEILYTKLDGNMRTVQDKIDRDWPAFVEGAPHLGRMSVIARGLGNIVHIIPIDASRKAVEKAMKDSFSKYTDYAQPFFEEHLAELKTLHTESVQTICEDLRQAVGVQVDMIAQLVDTADDLFRGSGKTRELKDMSAGDVFKTLVNIMNFDPAEAAMSSNGQQSWGDFFTGMVGHTAVEIGIIMASGPFAPLALGGMIVYHIFRLGKAGKKMAETDMGLVKQGFDEHVKNEFTVLKDALPQKISRTFTPAEDKLVESITREIEAIKAQMDKALSDRKEVGFNAEERKKNDEKNLSALKDCLGAIHTVLFGTELTDDGIRQAAQHSLRSVSD</sequence>
<evidence type="ECO:0000256" key="6">
    <source>
        <dbReference type="SAM" id="Coils"/>
    </source>
</evidence>
<dbReference type="AlphaFoldDB" id="A0A644WS61"/>
<keyword evidence="5 7" id="KW-0472">Membrane</keyword>
<evidence type="ECO:0000259" key="8">
    <source>
        <dbReference type="Pfam" id="PF00350"/>
    </source>
</evidence>
<dbReference type="Pfam" id="PF00350">
    <property type="entry name" value="Dynamin_N"/>
    <property type="match status" value="1"/>
</dbReference>
<keyword evidence="6" id="KW-0175">Coiled coil</keyword>
<keyword evidence="2" id="KW-0547">Nucleotide-binding</keyword>
<dbReference type="SUPFAM" id="SSF52540">
    <property type="entry name" value="P-loop containing nucleoside triphosphate hydrolases"/>
    <property type="match status" value="1"/>
</dbReference>
<dbReference type="InterPro" id="IPR027417">
    <property type="entry name" value="P-loop_NTPase"/>
</dbReference>
<organism evidence="9">
    <name type="scientific">bioreactor metagenome</name>
    <dbReference type="NCBI Taxonomy" id="1076179"/>
    <lineage>
        <taxon>unclassified sequences</taxon>
        <taxon>metagenomes</taxon>
        <taxon>ecological metagenomes</taxon>
    </lineage>
</organism>
<keyword evidence="7" id="KW-0812">Transmembrane</keyword>
<keyword evidence="3" id="KW-0378">Hydrolase</keyword>
<evidence type="ECO:0000256" key="4">
    <source>
        <dbReference type="ARBA" id="ARBA00023134"/>
    </source>
</evidence>
<evidence type="ECO:0000313" key="9">
    <source>
        <dbReference type="EMBL" id="MPM06351.1"/>
    </source>
</evidence>
<comment type="caution">
    <text evidence="9">The sequence shown here is derived from an EMBL/GenBank/DDBJ whole genome shotgun (WGS) entry which is preliminary data.</text>
</comment>
<reference evidence="9" key="1">
    <citation type="submission" date="2019-08" db="EMBL/GenBank/DDBJ databases">
        <authorList>
            <person name="Kucharzyk K."/>
            <person name="Murdoch R.W."/>
            <person name="Higgins S."/>
            <person name="Loffler F."/>
        </authorList>
    </citation>
    <scope>NUCLEOTIDE SEQUENCE</scope>
</reference>
<dbReference type="EMBL" id="VSSQ01001220">
    <property type="protein sequence ID" value="MPM06351.1"/>
    <property type="molecule type" value="Genomic_DNA"/>
</dbReference>
<gene>
    <name evidence="9" type="ORF">SDC9_52650</name>
</gene>
<proteinExistence type="predicted"/>
<evidence type="ECO:0000256" key="1">
    <source>
        <dbReference type="ARBA" id="ARBA00004370"/>
    </source>
</evidence>
<feature type="transmembrane region" description="Helical" evidence="7">
    <location>
        <begin position="573"/>
        <end position="596"/>
    </location>
</feature>
<name>A0A644WS61_9ZZZZ</name>
<feature type="coiled-coil region" evidence="6">
    <location>
        <begin position="363"/>
        <end position="390"/>
    </location>
</feature>
<dbReference type="GO" id="GO:0003924">
    <property type="term" value="F:GTPase activity"/>
    <property type="evidence" value="ECO:0007669"/>
    <property type="project" value="InterPro"/>
</dbReference>